<name>A0A2I1IML3_9ACTO</name>
<dbReference type="EMBL" id="PKKO01000003">
    <property type="protein sequence ID" value="PKY72357.1"/>
    <property type="molecule type" value="Genomic_DNA"/>
</dbReference>
<sequence length="119" mass="12865">MENRTIALTHISFLLQDAVTEAFTEWLKDTDLAAEQARKAGISDLMREDVTASTLEALEASFAVFETEQATWEMLGKPNGGDSVTASILQAWLESPAGKTAFTQGFLKATEALEKPAGN</sequence>
<evidence type="ECO:0000313" key="1">
    <source>
        <dbReference type="EMBL" id="PKY72357.1"/>
    </source>
</evidence>
<proteinExistence type="predicted"/>
<reference evidence="1 2" key="1">
    <citation type="submission" date="2017-12" db="EMBL/GenBank/DDBJ databases">
        <title>Phylogenetic diversity of female urinary microbiome.</title>
        <authorList>
            <person name="Thomas-White K."/>
            <person name="Wolfe A.J."/>
        </authorList>
    </citation>
    <scope>NUCLEOTIDE SEQUENCE [LARGE SCALE GENOMIC DNA]</scope>
    <source>
        <strain evidence="1 2">UMB0402</strain>
    </source>
</reference>
<dbReference type="Proteomes" id="UP000235122">
    <property type="component" value="Unassembled WGS sequence"/>
</dbReference>
<evidence type="ECO:0000313" key="2">
    <source>
        <dbReference type="Proteomes" id="UP000235122"/>
    </source>
</evidence>
<keyword evidence="2" id="KW-1185">Reference proteome</keyword>
<comment type="caution">
    <text evidence="1">The sequence shown here is derived from an EMBL/GenBank/DDBJ whole genome shotgun (WGS) entry which is preliminary data.</text>
</comment>
<protein>
    <submittedName>
        <fullName evidence="1">Uncharacterized protein</fullName>
    </submittedName>
</protein>
<organism evidence="1 2">
    <name type="scientific">Winkia neuii</name>
    <dbReference type="NCBI Taxonomy" id="33007"/>
    <lineage>
        <taxon>Bacteria</taxon>
        <taxon>Bacillati</taxon>
        <taxon>Actinomycetota</taxon>
        <taxon>Actinomycetes</taxon>
        <taxon>Actinomycetales</taxon>
        <taxon>Actinomycetaceae</taxon>
        <taxon>Winkia</taxon>
    </lineage>
</organism>
<accession>A0A2I1IML3</accession>
<dbReference type="RefSeq" id="WP_070454311.1">
    <property type="nucleotide sequence ID" value="NZ_JASOXK010000005.1"/>
</dbReference>
<dbReference type="AlphaFoldDB" id="A0A2I1IML3"/>
<gene>
    <name evidence="1" type="ORF">CYJ19_05815</name>
</gene>